<dbReference type="SUPFAM" id="SSF50156">
    <property type="entry name" value="PDZ domain-like"/>
    <property type="match status" value="2"/>
</dbReference>
<sequence>MSWILGIILLSVLVFVHEMGHLLAGLAVGIKAEAFSIGFGPIIFRRKIKDIDFRLSIIPFGGYCKFKGEIPEEIEEDNGEIKKYKELEDDDFLNISPLRRIIIYFAGPFFNYLFAFILLIILVSIPSTVELYSPTVSVFRDGKYMHTKQGITLAYEYGIESGDTITAINGIKTESDNDILKTINEETIQKGASEIIFTLDRNGESVNIAIPSVEILKALSGERALGLYFGDNLIIKNIVSGSAAEEAELKIGDKIIVINGISANNIADFRPIVMDNYSQKINITIIRNGEEIIREAIPKPVNSKTIGTYGSLGVEFESVPMKIEKVDGVSFPKSILEAFKESGYYISSYINGLKLLFTGKLSLRENLGGPVRIIQISSQVISVSAEYRLKTILSFTATISLILFLMNLLPLPVVDGGMIIFSFIELIMRKPLDRKVLIKIQTIGAAFLITLAIFITINDITQLFK</sequence>
<feature type="transmembrane region" description="Helical" evidence="11">
    <location>
        <begin position="26"/>
        <end position="44"/>
    </location>
</feature>
<comment type="subcellular location">
    <subcellularLocation>
        <location evidence="2">Membrane</location>
        <topology evidence="2">Multi-pass membrane protein</topology>
    </subcellularLocation>
</comment>
<comment type="caution">
    <text evidence="13">The sequence shown here is derived from an EMBL/GenBank/DDBJ whole genome shotgun (WGS) entry which is preliminary data.</text>
</comment>
<evidence type="ECO:0000256" key="8">
    <source>
        <dbReference type="ARBA" id="ARBA00022989"/>
    </source>
</evidence>
<evidence type="ECO:0000313" key="13">
    <source>
        <dbReference type="EMBL" id="TKZ35551.1"/>
    </source>
</evidence>
<feature type="transmembrane region" description="Helical" evidence="11">
    <location>
        <begin position="401"/>
        <end position="424"/>
    </location>
</feature>
<protein>
    <recommendedName>
        <fullName evidence="11">Zinc metalloprotease</fullName>
        <ecNumber evidence="11">3.4.24.-</ecNumber>
    </recommendedName>
</protein>
<evidence type="ECO:0000256" key="5">
    <source>
        <dbReference type="ARBA" id="ARBA00022692"/>
    </source>
</evidence>
<dbReference type="PANTHER" id="PTHR42837">
    <property type="entry name" value="REGULATOR OF SIGMA-E PROTEASE RSEP"/>
    <property type="match status" value="1"/>
</dbReference>
<organism evidence="13 14">
    <name type="scientific">Brachyspira catarrhinii</name>
    <dbReference type="NCBI Taxonomy" id="2528966"/>
    <lineage>
        <taxon>Bacteria</taxon>
        <taxon>Pseudomonadati</taxon>
        <taxon>Spirochaetota</taxon>
        <taxon>Spirochaetia</taxon>
        <taxon>Brachyspirales</taxon>
        <taxon>Brachyspiraceae</taxon>
        <taxon>Brachyspira</taxon>
    </lineage>
</organism>
<feature type="transmembrane region" description="Helical" evidence="11">
    <location>
        <begin position="101"/>
        <end position="125"/>
    </location>
</feature>
<evidence type="ECO:0000256" key="6">
    <source>
        <dbReference type="ARBA" id="ARBA00022801"/>
    </source>
</evidence>
<reference evidence="13 14" key="1">
    <citation type="journal article" date="2019" name="Anaerobe">
        <title>Brachyspira catarrhinii sp. nov., an anaerobic intestinal spirochaete isolated from vervet monkeys may have been misidentified as Brachyspira aalborgi in previous studies.</title>
        <authorList>
            <person name="Phillips N.D."/>
            <person name="La T."/>
            <person name="Hampson D.J."/>
        </authorList>
    </citation>
    <scope>NUCLEOTIDE SEQUENCE [LARGE SCALE GENOMIC DNA]</scope>
    <source>
        <strain evidence="13 14">Z12</strain>
    </source>
</reference>
<evidence type="ECO:0000256" key="9">
    <source>
        <dbReference type="ARBA" id="ARBA00023049"/>
    </source>
</evidence>
<evidence type="ECO:0000313" key="14">
    <source>
        <dbReference type="Proteomes" id="UP000310168"/>
    </source>
</evidence>
<dbReference type="CDD" id="cd06163">
    <property type="entry name" value="S2P-M50_PDZ_RseP-like"/>
    <property type="match status" value="1"/>
</dbReference>
<comment type="cofactor">
    <cofactor evidence="1 11">
        <name>Zn(2+)</name>
        <dbReference type="ChEBI" id="CHEBI:29105"/>
    </cofactor>
</comment>
<keyword evidence="7 11" id="KW-0862">Zinc</keyword>
<evidence type="ECO:0000256" key="11">
    <source>
        <dbReference type="RuleBase" id="RU362031"/>
    </source>
</evidence>
<proteinExistence type="inferred from homology"/>
<dbReference type="GO" id="GO:0008237">
    <property type="term" value="F:metallopeptidase activity"/>
    <property type="evidence" value="ECO:0007669"/>
    <property type="project" value="UniProtKB-KW"/>
</dbReference>
<accession>A0ABY2TS12</accession>
<dbReference type="InterPro" id="IPR008915">
    <property type="entry name" value="Peptidase_M50"/>
</dbReference>
<keyword evidence="8 11" id="KW-1133">Transmembrane helix</keyword>
<evidence type="ECO:0000256" key="4">
    <source>
        <dbReference type="ARBA" id="ARBA00022670"/>
    </source>
</evidence>
<dbReference type="InterPro" id="IPR004387">
    <property type="entry name" value="Pept_M50_Zn"/>
</dbReference>
<dbReference type="NCBIfam" id="TIGR00054">
    <property type="entry name" value="RIP metalloprotease RseP"/>
    <property type="match status" value="1"/>
</dbReference>
<evidence type="ECO:0000256" key="10">
    <source>
        <dbReference type="ARBA" id="ARBA00023136"/>
    </source>
</evidence>
<dbReference type="Proteomes" id="UP000310168">
    <property type="component" value="Unassembled WGS sequence"/>
</dbReference>
<gene>
    <name evidence="13" type="primary">rseP</name>
    <name evidence="13" type="ORF">EZH24_04695</name>
</gene>
<name>A0ABY2TS12_9SPIR</name>
<dbReference type="Gene3D" id="2.30.42.10">
    <property type="match status" value="2"/>
</dbReference>
<dbReference type="InterPro" id="IPR036034">
    <property type="entry name" value="PDZ_sf"/>
</dbReference>
<keyword evidence="4" id="KW-0645">Protease</keyword>
<keyword evidence="14" id="KW-1185">Reference proteome</keyword>
<dbReference type="SMART" id="SM00228">
    <property type="entry name" value="PDZ"/>
    <property type="match status" value="1"/>
</dbReference>
<dbReference type="PANTHER" id="PTHR42837:SF2">
    <property type="entry name" value="MEMBRANE METALLOPROTEASE ARASP2, CHLOROPLASTIC-RELATED"/>
    <property type="match status" value="1"/>
</dbReference>
<dbReference type="PROSITE" id="PS50106">
    <property type="entry name" value="PDZ"/>
    <property type="match status" value="1"/>
</dbReference>
<evidence type="ECO:0000259" key="12">
    <source>
        <dbReference type="PROSITE" id="PS50106"/>
    </source>
</evidence>
<dbReference type="InterPro" id="IPR001478">
    <property type="entry name" value="PDZ"/>
</dbReference>
<keyword evidence="9 11" id="KW-0482">Metalloprotease</keyword>
<keyword evidence="10 11" id="KW-0472">Membrane</keyword>
<comment type="similarity">
    <text evidence="3 11">Belongs to the peptidase M50B family.</text>
</comment>
<evidence type="ECO:0000256" key="2">
    <source>
        <dbReference type="ARBA" id="ARBA00004141"/>
    </source>
</evidence>
<feature type="domain" description="PDZ" evidence="12">
    <location>
        <begin position="212"/>
        <end position="301"/>
    </location>
</feature>
<dbReference type="Pfam" id="PF02163">
    <property type="entry name" value="Peptidase_M50"/>
    <property type="match status" value="1"/>
</dbReference>
<dbReference type="RefSeq" id="WP_137997963.1">
    <property type="nucleotide sequence ID" value="NZ_SJDU01000084.1"/>
</dbReference>
<evidence type="ECO:0000256" key="7">
    <source>
        <dbReference type="ARBA" id="ARBA00022833"/>
    </source>
</evidence>
<feature type="transmembrane region" description="Helical" evidence="11">
    <location>
        <begin position="436"/>
        <end position="457"/>
    </location>
</feature>
<evidence type="ECO:0000256" key="3">
    <source>
        <dbReference type="ARBA" id="ARBA00007931"/>
    </source>
</evidence>
<keyword evidence="5 11" id="KW-0812">Transmembrane</keyword>
<dbReference type="EC" id="3.4.24.-" evidence="11"/>
<dbReference type="EMBL" id="SJDU01000084">
    <property type="protein sequence ID" value="TKZ35551.1"/>
    <property type="molecule type" value="Genomic_DNA"/>
</dbReference>
<evidence type="ECO:0000256" key="1">
    <source>
        <dbReference type="ARBA" id="ARBA00001947"/>
    </source>
</evidence>
<keyword evidence="6 11" id="KW-0378">Hydrolase</keyword>
<keyword evidence="11" id="KW-0479">Metal-binding</keyword>